<evidence type="ECO:0000259" key="6">
    <source>
        <dbReference type="Pfam" id="PF01490"/>
    </source>
</evidence>
<dbReference type="Pfam" id="PF01490">
    <property type="entry name" value="Aa_trans"/>
    <property type="match status" value="1"/>
</dbReference>
<evidence type="ECO:0000313" key="8">
    <source>
        <dbReference type="Proteomes" id="UP000494040"/>
    </source>
</evidence>
<dbReference type="GO" id="GO:0005774">
    <property type="term" value="C:vacuolar membrane"/>
    <property type="evidence" value="ECO:0007669"/>
    <property type="project" value="TreeGrafter"/>
</dbReference>
<dbReference type="RefSeq" id="XP_014243773.1">
    <property type="nucleotide sequence ID" value="XM_014388287.2"/>
</dbReference>
<evidence type="ECO:0000256" key="4">
    <source>
        <dbReference type="ARBA" id="ARBA00023136"/>
    </source>
</evidence>
<dbReference type="RefSeq" id="XP_014243774.1">
    <property type="nucleotide sequence ID" value="XM_014388288.2"/>
</dbReference>
<feature type="transmembrane region" description="Helical" evidence="5">
    <location>
        <begin position="204"/>
        <end position="221"/>
    </location>
</feature>
<feature type="transmembrane region" description="Helical" evidence="5">
    <location>
        <begin position="127"/>
        <end position="157"/>
    </location>
</feature>
<dbReference type="InterPro" id="IPR013057">
    <property type="entry name" value="AA_transpt_TM"/>
</dbReference>
<dbReference type="AlphaFoldDB" id="A0A8I6REH9"/>
<keyword evidence="4 5" id="KW-0472">Membrane</keyword>
<feature type="transmembrane region" description="Helical" evidence="5">
    <location>
        <begin position="360"/>
        <end position="380"/>
    </location>
</feature>
<proteinExistence type="predicted"/>
<feature type="transmembrane region" description="Helical" evidence="5">
    <location>
        <begin position="272"/>
        <end position="296"/>
    </location>
</feature>
<dbReference type="EnsemblMetazoa" id="XM_014388287.2">
    <property type="protein sequence ID" value="XP_014243773.1"/>
    <property type="gene ID" value="LOC106663448"/>
</dbReference>
<evidence type="ECO:0000256" key="2">
    <source>
        <dbReference type="ARBA" id="ARBA00022692"/>
    </source>
</evidence>
<keyword evidence="2 5" id="KW-0812">Transmembrane</keyword>
<feature type="transmembrane region" description="Helical" evidence="5">
    <location>
        <begin position="386"/>
        <end position="406"/>
    </location>
</feature>
<evidence type="ECO:0000313" key="7">
    <source>
        <dbReference type="EnsemblMetazoa" id="XP_014243775.1"/>
    </source>
</evidence>
<dbReference type="GO" id="GO:0015179">
    <property type="term" value="F:L-amino acid transmembrane transporter activity"/>
    <property type="evidence" value="ECO:0007669"/>
    <property type="project" value="TreeGrafter"/>
</dbReference>
<dbReference type="RefSeq" id="XP_014243772.1">
    <property type="nucleotide sequence ID" value="XM_014388286.2"/>
</dbReference>
<keyword evidence="3 5" id="KW-1133">Transmembrane helix</keyword>
<sequence>MPEKEEAFKETIALTSPGGKKTTTIVENGEEYDPHLHRQVEHPTTNFETLVHLLKGCLGTGILAMPDAFKNSGLVVGTVGTVLIGFVCTYCLHVLIRSQYILCKKLRVPLLTYPESMKIALEQGPNFLKFLIPIAAPLVDIFITLYQLGICCVYVVFVAESVKEIADFYWTELDVRVWMMIILIPLIAINLIRNLKLLAPFSSLANVITFIGLAIILYYIFWPEFPSPSTVEAFGKVRNYALYFGTVLFALEAVGVVVALENNMKNPKAFGGYFGVLNQGMGLVTFMYMFVGFVGYVKYGDKARGSVSLNIPNNEILAQGVVLAFAIAIYISYALQCYVPVQIIWNTWLKKHIDESKQLMWEYILRILVVIATLLLAAAIPRLGLFISLFGALCLSVLGLIFPAVIELCTLWPDQLGKYNWIIWKDVLLVIFGFVGLICGTGITLIDIVNSFK</sequence>
<dbReference type="EnsemblMetazoa" id="XM_014388286.2">
    <property type="protein sequence ID" value="XP_014243772.1"/>
    <property type="gene ID" value="LOC106663448"/>
</dbReference>
<dbReference type="EnsemblMetazoa" id="XM_014388288.2">
    <property type="protein sequence ID" value="XP_014243774.1"/>
    <property type="gene ID" value="LOC106663448"/>
</dbReference>
<dbReference type="OMA" id="IIWNTYL"/>
<feature type="transmembrane region" description="Helical" evidence="5">
    <location>
        <begin position="74"/>
        <end position="96"/>
    </location>
</feature>
<dbReference type="KEGG" id="clec:106663448"/>
<keyword evidence="8" id="KW-1185">Reference proteome</keyword>
<reference evidence="7" key="1">
    <citation type="submission" date="2022-01" db="UniProtKB">
        <authorList>
            <consortium name="EnsemblMetazoa"/>
        </authorList>
    </citation>
    <scope>IDENTIFICATION</scope>
</reference>
<accession>A0A8I6REH9</accession>
<dbReference type="OrthoDB" id="1684102at2759"/>
<comment type="subcellular location">
    <subcellularLocation>
        <location evidence="1">Membrane</location>
        <topology evidence="1">Multi-pass membrane protein</topology>
    </subcellularLocation>
</comment>
<feature type="transmembrane region" description="Helical" evidence="5">
    <location>
        <begin position="427"/>
        <end position="449"/>
    </location>
</feature>
<feature type="transmembrane region" description="Helical" evidence="5">
    <location>
        <begin position="241"/>
        <end position="260"/>
    </location>
</feature>
<dbReference type="RefSeq" id="XP_014243775.1">
    <property type="nucleotide sequence ID" value="XM_014388289.2"/>
</dbReference>
<dbReference type="GeneID" id="106663448"/>
<organism evidence="7 8">
    <name type="scientific">Cimex lectularius</name>
    <name type="common">Bed bug</name>
    <name type="synonym">Acanthia lectularia</name>
    <dbReference type="NCBI Taxonomy" id="79782"/>
    <lineage>
        <taxon>Eukaryota</taxon>
        <taxon>Metazoa</taxon>
        <taxon>Ecdysozoa</taxon>
        <taxon>Arthropoda</taxon>
        <taxon>Hexapoda</taxon>
        <taxon>Insecta</taxon>
        <taxon>Pterygota</taxon>
        <taxon>Neoptera</taxon>
        <taxon>Paraneoptera</taxon>
        <taxon>Hemiptera</taxon>
        <taxon>Heteroptera</taxon>
        <taxon>Panheteroptera</taxon>
        <taxon>Cimicomorpha</taxon>
        <taxon>Cimicidae</taxon>
        <taxon>Cimex</taxon>
    </lineage>
</organism>
<evidence type="ECO:0000256" key="1">
    <source>
        <dbReference type="ARBA" id="ARBA00004141"/>
    </source>
</evidence>
<protein>
    <recommendedName>
        <fullName evidence="6">Amino acid transporter transmembrane domain-containing protein</fullName>
    </recommendedName>
</protein>
<dbReference type="Proteomes" id="UP000494040">
    <property type="component" value="Unassembled WGS sequence"/>
</dbReference>
<dbReference type="PANTHER" id="PTHR22950">
    <property type="entry name" value="AMINO ACID TRANSPORTER"/>
    <property type="match status" value="1"/>
</dbReference>
<feature type="domain" description="Amino acid transporter transmembrane" evidence="6">
    <location>
        <begin position="43"/>
        <end position="444"/>
    </location>
</feature>
<name>A0A8I6REH9_CIMLE</name>
<feature type="transmembrane region" description="Helical" evidence="5">
    <location>
        <begin position="177"/>
        <end position="192"/>
    </location>
</feature>
<evidence type="ECO:0000256" key="3">
    <source>
        <dbReference type="ARBA" id="ARBA00022989"/>
    </source>
</evidence>
<feature type="transmembrane region" description="Helical" evidence="5">
    <location>
        <begin position="316"/>
        <end position="339"/>
    </location>
</feature>
<dbReference type="PANTHER" id="PTHR22950:SF340">
    <property type="entry name" value="AMINO ACID TRANSPORTER TRANSMEMBRANE DOMAIN-CONTAINING PROTEIN-RELATED"/>
    <property type="match status" value="1"/>
</dbReference>
<evidence type="ECO:0000256" key="5">
    <source>
        <dbReference type="SAM" id="Phobius"/>
    </source>
</evidence>
<dbReference type="EnsemblMetazoa" id="XM_014388289.2">
    <property type="protein sequence ID" value="XP_014243775.1"/>
    <property type="gene ID" value="LOC106663448"/>
</dbReference>